<sequence>MYYSMENPLLIICMIIFIGTCILLIILHQRKSTSKQSYQHNKNLRYLHFNSLTTFNKCITLCNKLCNTTKTTHIHDFKAKDINVNHKE</sequence>
<evidence type="ECO:0000313" key="2">
    <source>
        <dbReference type="EMBL" id="AAX30967.2"/>
    </source>
</evidence>
<proteinExistence type="evidence at transcript level"/>
<keyword evidence="1" id="KW-0812">Transmembrane</keyword>
<reference evidence="2" key="2">
    <citation type="journal article" date="2006" name="PLoS Pathog.">
        <title>New perspectives on host-parasite interplay by comparative transcriptomic and proteomic analyses of Schistosoma japonicum.</title>
        <authorList>
            <person name="Liu F."/>
            <person name="Lu J."/>
            <person name="Hu W."/>
            <person name="Wang S.Y."/>
            <person name="Cui S.J."/>
            <person name="Chi M."/>
            <person name="Yan Q."/>
            <person name="Wang X.R."/>
            <person name="Song H.D."/>
            <person name="Xu X.N."/>
            <person name="Wang J.J."/>
            <person name="Zhang X.L."/>
            <person name="Zhang X."/>
            <person name="Wang Z.Q."/>
            <person name="Xue C.L."/>
            <person name="Brindley P.J."/>
            <person name="McManus D.P."/>
            <person name="Yang P.Y."/>
            <person name="Feng Z."/>
            <person name="Chen Z."/>
            <person name="Han Z.G."/>
        </authorList>
    </citation>
    <scope>NUCLEOTIDE SEQUENCE</scope>
</reference>
<reference evidence="2" key="1">
    <citation type="submission" date="2005-01" db="EMBL/GenBank/DDBJ databases">
        <authorList>
            <person name="Han Z."/>
        </authorList>
    </citation>
    <scope>NUCLEOTIDE SEQUENCE</scope>
</reference>
<keyword evidence="1" id="KW-0472">Membrane</keyword>
<accession>Q5BR69</accession>
<feature type="non-terminal residue" evidence="2">
    <location>
        <position position="88"/>
    </location>
</feature>
<organism evidence="2">
    <name type="scientific">Schistosoma japonicum</name>
    <name type="common">Blood fluke</name>
    <dbReference type="NCBI Taxonomy" id="6182"/>
    <lineage>
        <taxon>Eukaryota</taxon>
        <taxon>Metazoa</taxon>
        <taxon>Spiralia</taxon>
        <taxon>Lophotrochozoa</taxon>
        <taxon>Platyhelminthes</taxon>
        <taxon>Trematoda</taxon>
        <taxon>Digenea</taxon>
        <taxon>Strigeidida</taxon>
        <taxon>Schistosomatoidea</taxon>
        <taxon>Schistosomatidae</taxon>
        <taxon>Schistosoma</taxon>
    </lineage>
</organism>
<name>Q5BR69_SCHJA</name>
<dbReference type="EMBL" id="AY915746">
    <property type="protein sequence ID" value="AAX30967.2"/>
    <property type="molecule type" value="mRNA"/>
</dbReference>
<dbReference type="AlphaFoldDB" id="Q5BR69"/>
<evidence type="ECO:0000256" key="1">
    <source>
        <dbReference type="SAM" id="Phobius"/>
    </source>
</evidence>
<keyword evidence="1" id="KW-1133">Transmembrane helix</keyword>
<feature type="transmembrane region" description="Helical" evidence="1">
    <location>
        <begin position="6"/>
        <end position="27"/>
    </location>
</feature>
<protein>
    <submittedName>
        <fullName evidence="2">SJCHGC09659 protein</fullName>
    </submittedName>
</protein>